<name>A0ACB5TNC1_AMBMO</name>
<protein>
    <submittedName>
        <fullName evidence="1">Unnamed protein product</fullName>
    </submittedName>
</protein>
<gene>
    <name evidence="1" type="ORF">Amon02_000896500</name>
</gene>
<evidence type="ECO:0000313" key="2">
    <source>
        <dbReference type="Proteomes" id="UP001165064"/>
    </source>
</evidence>
<dbReference type="Proteomes" id="UP001165064">
    <property type="component" value="Unassembled WGS sequence"/>
</dbReference>
<keyword evidence="2" id="KW-1185">Reference proteome</keyword>
<proteinExistence type="predicted"/>
<dbReference type="EMBL" id="BSXS01008179">
    <property type="protein sequence ID" value="GME91718.1"/>
    <property type="molecule type" value="Genomic_DNA"/>
</dbReference>
<sequence length="305" mass="34422">MGLEESKTGDDLNEAEYSAAGEILTKLALANPSLLDNYITIVKSTTSLPVKVAIGASVKHFFENDSFVDAHSHRLGLLLELSSVEGFLFESNLTLKQIGVNNLLFVTHKKPLVALPLVSKAIPTILEGELTQKKEYVKVLKIGPFKHKIDDALNFRRSLYELVYTLITSLEDNPTLLTLGHIDWSAVFTQFVTRSFRDDQTITFTSLLTLLKIVTLKPTIFTDSGVLEKFIASSNKLLNKKLKEDAPKQDVAKREDTNNAVLRCLKKMDLLVQKGVLKMDREGETQWRDFIKELRQKHSKFDNEE</sequence>
<evidence type="ECO:0000313" key="1">
    <source>
        <dbReference type="EMBL" id="GME91718.1"/>
    </source>
</evidence>
<reference evidence="1" key="1">
    <citation type="submission" date="2023-04" db="EMBL/GenBank/DDBJ databases">
        <title>Ambrosiozyma monospora NBRC 10751.</title>
        <authorList>
            <person name="Ichikawa N."/>
            <person name="Sato H."/>
            <person name="Tonouchi N."/>
        </authorList>
    </citation>
    <scope>NUCLEOTIDE SEQUENCE</scope>
    <source>
        <strain evidence="1">NBRC 10751</strain>
    </source>
</reference>
<accession>A0ACB5TNC1</accession>
<organism evidence="1 2">
    <name type="scientific">Ambrosiozyma monospora</name>
    <name type="common">Yeast</name>
    <name type="synonym">Endomycopsis monosporus</name>
    <dbReference type="NCBI Taxonomy" id="43982"/>
    <lineage>
        <taxon>Eukaryota</taxon>
        <taxon>Fungi</taxon>
        <taxon>Dikarya</taxon>
        <taxon>Ascomycota</taxon>
        <taxon>Saccharomycotina</taxon>
        <taxon>Pichiomycetes</taxon>
        <taxon>Pichiales</taxon>
        <taxon>Pichiaceae</taxon>
        <taxon>Ambrosiozyma</taxon>
    </lineage>
</organism>
<comment type="caution">
    <text evidence="1">The sequence shown here is derived from an EMBL/GenBank/DDBJ whole genome shotgun (WGS) entry which is preliminary data.</text>
</comment>